<protein>
    <submittedName>
        <fullName evidence="2">Uncharacterized protein</fullName>
    </submittedName>
</protein>
<organism evidence="2 3">
    <name type="scientific">Nocardia nova</name>
    <dbReference type="NCBI Taxonomy" id="37330"/>
    <lineage>
        <taxon>Bacteria</taxon>
        <taxon>Bacillati</taxon>
        <taxon>Actinomycetota</taxon>
        <taxon>Actinomycetes</taxon>
        <taxon>Mycobacteriales</taxon>
        <taxon>Nocardiaceae</taxon>
        <taxon>Nocardia</taxon>
    </lineage>
</organism>
<dbReference type="Proteomes" id="UP000241647">
    <property type="component" value="Unassembled WGS sequence"/>
</dbReference>
<gene>
    <name evidence="2" type="ORF">C8259_16390</name>
</gene>
<evidence type="ECO:0000313" key="3">
    <source>
        <dbReference type="Proteomes" id="UP000241647"/>
    </source>
</evidence>
<evidence type="ECO:0000313" key="2">
    <source>
        <dbReference type="EMBL" id="PSR62497.1"/>
    </source>
</evidence>
<feature type="region of interest" description="Disordered" evidence="1">
    <location>
        <begin position="49"/>
        <end position="71"/>
    </location>
</feature>
<name>A0A2T2Z419_9NOCA</name>
<comment type="caution">
    <text evidence="2">The sequence shown here is derived from an EMBL/GenBank/DDBJ whole genome shotgun (WGS) entry which is preliminary data.</text>
</comment>
<dbReference type="AlphaFoldDB" id="A0A2T2Z419"/>
<sequence length="71" mass="7392">MEGIKPCPVCDGTGLKGGLAGEFHPRDIRRSRLVLIPAACTACRGCSHATHGECSPLHAGDDTIRSAPAPR</sequence>
<evidence type="ECO:0000256" key="1">
    <source>
        <dbReference type="SAM" id="MobiDB-lite"/>
    </source>
</evidence>
<reference evidence="2 3" key="1">
    <citation type="submission" date="2018-02" db="EMBL/GenBank/DDBJ databases">
        <title>8 Nocardia nova and 1 Nocardia cyriacigeorgica strain used for evolution to TMP-SMX.</title>
        <authorList>
            <person name="Mehta H."/>
            <person name="Weng J."/>
            <person name="Shamoo Y."/>
        </authorList>
    </citation>
    <scope>NUCLEOTIDE SEQUENCE [LARGE SCALE GENOMIC DNA]</scope>
    <source>
        <strain evidence="2 3">ATCC 33727</strain>
    </source>
</reference>
<accession>A0A2T2Z419</accession>
<dbReference type="EMBL" id="PYHS01000007">
    <property type="protein sequence ID" value="PSR62497.1"/>
    <property type="molecule type" value="Genomic_DNA"/>
</dbReference>
<proteinExistence type="predicted"/>